<sequence length="813" mass="92525">MSSIRTAFRWIFSKTIGWLVSVKSVPADVESELGIDTRKPILFLLQTESFTDQLALDKSTKALGLPSPHDIIEVAGTLQKRRYFLERPQSILTRKVEKTAIEDIFTELFHIHRVNPDLDLQVVPVFITWGRSAGKENSGFAQLLASKASPNWLRKAFIVLFFGRDNFVSYSPAVSTRQLADLHGSDKQIAQKLVRVARTHFQRKRQTLSGPTLLERATLYNSILGSEAVKNALHDEVKQRGISSDKAKKTALSYIDEIAADYREGLIRMGDRVLTRIWNKIYDGIDVSHAERVRELAQNGHEIIYVPCHRSHMDYLLLTYVIYHEGLVTPHIAAGINLNFWPAGPIFRRGGAFFLRRSFGGNKLYTAVFREYLELLFNKGYSVKYFPEGGRSRTGRLLPPKTGMLAMTLQALTKGVNRPVSIVPVYIGYEHVMEVKSYMKELRGKNKKKESTTQVFSAIRKLKNYGHGFVNFGDPIQIGQFLDEAESEWRQQQDANDKKPKWLTPVVNKLADSVMTRINRASAINGTAILALSLLSSKTHVMSKKELTQAIEDYLALFSAVPYSDDSTLPKETAQQLVDRTLALNRFKQYDDKYGTMVSPKENAAVYLTFYRNNIIHMFSIPSLVLAAVFSAQYTQKSQVLSLVETLFPLLKREFFMHHSSQEALDYAEALLDYFVKHAFLLDKNGQLSPPEATSKRFHTAWLLSRTMQETWQRYAVVLRVLEIEQTIGRAQLERQSVTVAERLSALFGLHSPEFYDKNVLSTFVNALRENELLQCQEDGSLAFSEQSLSLKNALTPLIWPEVVQHLEQIERE</sequence>
<dbReference type="InterPro" id="IPR041728">
    <property type="entry name" value="GPAT/DHAPAT_LPLAT"/>
</dbReference>
<evidence type="ECO:0000259" key="16">
    <source>
        <dbReference type="SMART" id="SM00563"/>
    </source>
</evidence>
<organism evidence="17 18">
    <name type="scientific">Agaribacter flavus</name>
    <dbReference type="NCBI Taxonomy" id="1902781"/>
    <lineage>
        <taxon>Bacteria</taxon>
        <taxon>Pseudomonadati</taxon>
        <taxon>Pseudomonadota</taxon>
        <taxon>Gammaproteobacteria</taxon>
        <taxon>Alteromonadales</taxon>
        <taxon>Alteromonadaceae</taxon>
        <taxon>Agaribacter</taxon>
    </lineage>
</organism>
<dbReference type="NCBIfam" id="TIGR03703">
    <property type="entry name" value="plsB"/>
    <property type="match status" value="1"/>
</dbReference>
<dbReference type="SMART" id="SM00563">
    <property type="entry name" value="PlsC"/>
    <property type="match status" value="1"/>
</dbReference>
<evidence type="ECO:0000256" key="9">
    <source>
        <dbReference type="ARBA" id="ARBA00022679"/>
    </source>
</evidence>
<dbReference type="PIRSF" id="PIRSF000437">
    <property type="entry name" value="GPAT_DHAPAT"/>
    <property type="match status" value="1"/>
</dbReference>
<evidence type="ECO:0000256" key="11">
    <source>
        <dbReference type="ARBA" id="ARBA00023209"/>
    </source>
</evidence>
<comment type="similarity">
    <text evidence="4 15">Belongs to the GPAT/DAPAT family.</text>
</comment>
<keyword evidence="11 15" id="KW-0594">Phospholipid biosynthesis</keyword>
<comment type="caution">
    <text evidence="17">The sequence shown here is derived from an EMBL/GenBank/DDBJ whole genome shotgun (WGS) entry which is preliminary data.</text>
</comment>
<dbReference type="PANTHER" id="PTHR12563:SF17">
    <property type="entry name" value="DIHYDROXYACETONE PHOSPHATE ACYLTRANSFERASE"/>
    <property type="match status" value="1"/>
</dbReference>
<dbReference type="PANTHER" id="PTHR12563">
    <property type="entry name" value="GLYCEROL-3-PHOSPHATE ACYLTRANSFERASE"/>
    <property type="match status" value="1"/>
</dbReference>
<keyword evidence="10 15" id="KW-0472">Membrane</keyword>
<evidence type="ECO:0000256" key="6">
    <source>
        <dbReference type="ARBA" id="ARBA00013432"/>
    </source>
</evidence>
<dbReference type="PIRSF" id="PIRSF500064">
    <property type="entry name" value="GPAT"/>
    <property type="match status" value="1"/>
</dbReference>
<keyword evidence="12 15" id="KW-1208">Phospholipid metabolism</keyword>
<evidence type="ECO:0000256" key="15">
    <source>
        <dbReference type="HAMAP-Rule" id="MF_00393"/>
    </source>
</evidence>
<accession>A0ABV7FT90</accession>
<dbReference type="EMBL" id="JBHRSW010000029">
    <property type="protein sequence ID" value="MFC3122574.1"/>
    <property type="molecule type" value="Genomic_DNA"/>
</dbReference>
<dbReference type="EC" id="2.3.1.15" evidence="5 15"/>
<evidence type="ECO:0000256" key="1">
    <source>
        <dbReference type="ARBA" id="ARBA00004413"/>
    </source>
</evidence>
<gene>
    <name evidence="15 17" type="primary">plsB</name>
    <name evidence="17" type="ORF">ACFOHL_13195</name>
</gene>
<evidence type="ECO:0000313" key="17">
    <source>
        <dbReference type="EMBL" id="MFC3122574.1"/>
    </source>
</evidence>
<keyword evidence="9 15" id="KW-0808">Transferase</keyword>
<dbReference type="SUPFAM" id="SSF69593">
    <property type="entry name" value="Glycerol-3-phosphate (1)-acyltransferase"/>
    <property type="match status" value="1"/>
</dbReference>
<evidence type="ECO:0000256" key="8">
    <source>
        <dbReference type="ARBA" id="ARBA00022516"/>
    </source>
</evidence>
<dbReference type="InterPro" id="IPR028354">
    <property type="entry name" value="GPAT_PlsB"/>
</dbReference>
<keyword evidence="18" id="KW-1185">Reference proteome</keyword>
<dbReference type="RefSeq" id="WP_376920703.1">
    <property type="nucleotide sequence ID" value="NZ_JBHRSW010000029.1"/>
</dbReference>
<comment type="subcellular location">
    <subcellularLocation>
        <location evidence="1 15">Cell membrane</location>
        <topology evidence="1 15">Peripheral membrane protein</topology>
        <orientation evidence="1 15">Cytoplasmic side</orientation>
    </subcellularLocation>
</comment>
<feature type="domain" description="Phospholipid/glycerol acyltransferase" evidence="16">
    <location>
        <begin position="303"/>
        <end position="430"/>
    </location>
</feature>
<dbReference type="Pfam" id="PF01553">
    <property type="entry name" value="Acyltransferase"/>
    <property type="match status" value="1"/>
</dbReference>
<dbReference type="HAMAP" id="MF_00393">
    <property type="entry name" value="Glyc3P_acyltrans"/>
    <property type="match status" value="1"/>
</dbReference>
<keyword evidence="8 15" id="KW-0444">Lipid biosynthesis</keyword>
<evidence type="ECO:0000256" key="14">
    <source>
        <dbReference type="ARBA" id="ARBA00048427"/>
    </source>
</evidence>
<comment type="domain">
    <text evidence="15">The HXXXXD motif is essential for acyltransferase activity and may constitute the binding site for the phosphate moiety of the glycerol-3-phosphate.</text>
</comment>
<protein>
    <recommendedName>
        <fullName evidence="6 15">Glycerol-3-phosphate acyltransferase</fullName>
        <shortName evidence="15">GPAT</shortName>
        <ecNumber evidence="5 15">2.3.1.15</ecNumber>
    </recommendedName>
</protein>
<dbReference type="InterPro" id="IPR002123">
    <property type="entry name" value="Plipid/glycerol_acylTrfase"/>
</dbReference>
<dbReference type="CDD" id="cd07993">
    <property type="entry name" value="LPLAT_DHAPAT-like"/>
    <property type="match status" value="1"/>
</dbReference>
<dbReference type="GO" id="GO:0004366">
    <property type="term" value="F:glycerol-3-phosphate O-acyltransferase activity"/>
    <property type="evidence" value="ECO:0007669"/>
    <property type="project" value="UniProtKB-EC"/>
</dbReference>
<keyword evidence="15" id="KW-0443">Lipid metabolism</keyword>
<evidence type="ECO:0000256" key="10">
    <source>
        <dbReference type="ARBA" id="ARBA00023136"/>
    </source>
</evidence>
<evidence type="ECO:0000256" key="12">
    <source>
        <dbReference type="ARBA" id="ARBA00023264"/>
    </source>
</evidence>
<dbReference type="Pfam" id="PF19277">
    <property type="entry name" value="GPAT_C"/>
    <property type="match status" value="1"/>
</dbReference>
<comment type="pathway">
    <text evidence="3">Lipid metabolism.</text>
</comment>
<evidence type="ECO:0000256" key="5">
    <source>
        <dbReference type="ARBA" id="ARBA00013113"/>
    </source>
</evidence>
<dbReference type="NCBIfam" id="NF003441">
    <property type="entry name" value="PRK04974.1"/>
    <property type="match status" value="1"/>
</dbReference>
<evidence type="ECO:0000256" key="4">
    <source>
        <dbReference type="ARBA" id="ARBA00007937"/>
    </source>
</evidence>
<dbReference type="InterPro" id="IPR022284">
    <property type="entry name" value="GPAT/DHAPAT"/>
</dbReference>
<proteinExistence type="inferred from homology"/>
<comment type="catalytic activity">
    <reaction evidence="14 15">
        <text>sn-glycerol 3-phosphate + an acyl-CoA = a 1-acyl-sn-glycero-3-phosphate + CoA</text>
        <dbReference type="Rhea" id="RHEA:15325"/>
        <dbReference type="ChEBI" id="CHEBI:57287"/>
        <dbReference type="ChEBI" id="CHEBI:57597"/>
        <dbReference type="ChEBI" id="CHEBI:57970"/>
        <dbReference type="ChEBI" id="CHEBI:58342"/>
        <dbReference type="EC" id="2.3.1.15"/>
    </reaction>
</comment>
<keyword evidence="13 15" id="KW-0012">Acyltransferase</keyword>
<evidence type="ECO:0000313" key="18">
    <source>
        <dbReference type="Proteomes" id="UP001595478"/>
    </source>
</evidence>
<dbReference type="Proteomes" id="UP001595478">
    <property type="component" value="Unassembled WGS sequence"/>
</dbReference>
<evidence type="ECO:0000256" key="2">
    <source>
        <dbReference type="ARBA" id="ARBA00004765"/>
    </source>
</evidence>
<name>A0ABV7FT90_9ALTE</name>
<comment type="pathway">
    <text evidence="2 15">Phospholipid metabolism; CDP-diacylglycerol biosynthesis; CDP-diacylglycerol from sn-glycerol 3-phosphate: step 1/3.</text>
</comment>
<evidence type="ECO:0000256" key="7">
    <source>
        <dbReference type="ARBA" id="ARBA00022475"/>
    </source>
</evidence>
<evidence type="ECO:0000256" key="13">
    <source>
        <dbReference type="ARBA" id="ARBA00023315"/>
    </source>
</evidence>
<reference evidence="18" key="1">
    <citation type="journal article" date="2019" name="Int. J. Syst. Evol. Microbiol.">
        <title>The Global Catalogue of Microorganisms (GCM) 10K type strain sequencing project: providing services to taxonomists for standard genome sequencing and annotation.</title>
        <authorList>
            <consortium name="The Broad Institute Genomics Platform"/>
            <consortium name="The Broad Institute Genome Sequencing Center for Infectious Disease"/>
            <person name="Wu L."/>
            <person name="Ma J."/>
        </authorList>
    </citation>
    <scope>NUCLEOTIDE SEQUENCE [LARGE SCALE GENOMIC DNA]</scope>
    <source>
        <strain evidence="18">KCTC 52473</strain>
    </source>
</reference>
<dbReference type="InterPro" id="IPR045520">
    <property type="entry name" value="GPAT/DHAPAT_C"/>
</dbReference>
<feature type="short sequence motif" description="HXXXXD motif" evidence="15">
    <location>
        <begin position="308"/>
        <end position="313"/>
    </location>
</feature>
<evidence type="ECO:0000256" key="3">
    <source>
        <dbReference type="ARBA" id="ARBA00005189"/>
    </source>
</evidence>
<keyword evidence="7 15" id="KW-1003">Cell membrane</keyword>